<dbReference type="EMBL" id="CAIE01000013">
    <property type="protein sequence ID" value="CCH16358.1"/>
    <property type="molecule type" value="Genomic_DNA"/>
</dbReference>
<evidence type="ECO:0000256" key="2">
    <source>
        <dbReference type="SAM" id="MobiDB-lite"/>
    </source>
</evidence>
<evidence type="ECO:0000313" key="5">
    <source>
        <dbReference type="EMBL" id="CCH16358.1"/>
    </source>
</evidence>
<proteinExistence type="inferred from homology"/>
<dbReference type="eggNOG" id="COG1316">
    <property type="taxonomic scope" value="Bacteria"/>
</dbReference>
<keyword evidence="3" id="KW-1133">Transmembrane helix</keyword>
<evidence type="ECO:0000256" key="1">
    <source>
        <dbReference type="ARBA" id="ARBA00006068"/>
    </source>
</evidence>
<dbReference type="OrthoDB" id="5171929at2"/>
<dbReference type="NCBIfam" id="TIGR00350">
    <property type="entry name" value="lytR_cpsA_psr"/>
    <property type="match status" value="1"/>
</dbReference>
<gene>
    <name evidence="5" type="ORF">MILUP08_41272</name>
</gene>
<dbReference type="Pfam" id="PF03816">
    <property type="entry name" value="LytR_cpsA_psr"/>
    <property type="match status" value="1"/>
</dbReference>
<keyword evidence="3" id="KW-0812">Transmembrane</keyword>
<evidence type="ECO:0000259" key="4">
    <source>
        <dbReference type="Pfam" id="PF03816"/>
    </source>
</evidence>
<keyword evidence="3" id="KW-0472">Membrane</keyword>
<comment type="caution">
    <text evidence="5">The sequence shown here is derived from an EMBL/GenBank/DDBJ whole genome shotgun (WGS) entry which is preliminary data.</text>
</comment>
<reference evidence="6" key="1">
    <citation type="journal article" date="2012" name="J. Bacteriol.">
        <title>Genome Sequence of Micromonospora lupini Lupac 08, Isolated from Root Nodules of Lupinus angustifolius.</title>
        <authorList>
            <person name="Alonso-Vega P."/>
            <person name="Normand P."/>
            <person name="Bacigalupe R."/>
            <person name="Pujic P."/>
            <person name="Lajus A."/>
            <person name="Vallenet D."/>
            <person name="Carro L."/>
            <person name="Coll P."/>
            <person name="Trujillo M.E."/>
        </authorList>
    </citation>
    <scope>NUCLEOTIDE SEQUENCE [LARGE SCALE GENOMIC DNA]</scope>
    <source>
        <strain evidence="6">Lupac 08</strain>
    </source>
</reference>
<dbReference type="Proteomes" id="UP000003448">
    <property type="component" value="Unassembled WGS sequence"/>
</dbReference>
<dbReference type="STRING" id="1150864.MILUP08_41272"/>
<accession>I0KXR1</accession>
<dbReference type="Gene3D" id="3.40.630.190">
    <property type="entry name" value="LCP protein"/>
    <property type="match status" value="1"/>
</dbReference>
<feature type="transmembrane region" description="Helical" evidence="3">
    <location>
        <begin position="44"/>
        <end position="67"/>
    </location>
</feature>
<feature type="region of interest" description="Disordered" evidence="2">
    <location>
        <begin position="1"/>
        <end position="36"/>
    </location>
</feature>
<dbReference type="PANTHER" id="PTHR33392:SF6">
    <property type="entry name" value="POLYISOPRENYL-TEICHOIC ACID--PEPTIDOGLYCAN TEICHOIC ACID TRANSFERASE TAGU"/>
    <property type="match status" value="1"/>
</dbReference>
<dbReference type="InterPro" id="IPR050922">
    <property type="entry name" value="LytR/CpsA/Psr_CW_biosynth"/>
</dbReference>
<name>I0KXR1_9ACTN</name>
<dbReference type="PANTHER" id="PTHR33392">
    <property type="entry name" value="POLYISOPRENYL-TEICHOIC ACID--PEPTIDOGLYCAN TEICHOIC ACID TRANSFERASE TAGU"/>
    <property type="match status" value="1"/>
</dbReference>
<evidence type="ECO:0000313" key="6">
    <source>
        <dbReference type="Proteomes" id="UP000003448"/>
    </source>
</evidence>
<evidence type="ECO:0000256" key="3">
    <source>
        <dbReference type="SAM" id="Phobius"/>
    </source>
</evidence>
<dbReference type="InterPro" id="IPR004474">
    <property type="entry name" value="LytR_CpsA_psr"/>
</dbReference>
<dbReference type="RefSeq" id="WP_007456151.1">
    <property type="nucleotide sequence ID" value="NZ_HF570108.1"/>
</dbReference>
<keyword evidence="6" id="KW-1185">Reference proteome</keyword>
<feature type="domain" description="Cell envelope-related transcriptional attenuator" evidence="4">
    <location>
        <begin position="116"/>
        <end position="271"/>
    </location>
</feature>
<dbReference type="AlphaFoldDB" id="I0KXR1"/>
<protein>
    <submittedName>
        <fullName evidence="5">Cell envelope-related transcriptional attenuator(LytR/CpsA family)</fullName>
    </submittedName>
</protein>
<sequence>MARADQTAELNLPTNAGPVDPGQPDGGEQTASPAPRPRRRWKRIVLITLVVVALLAGGGVVASGLYFRSINSDIERVDAFGGVPEESRPQPVATGAMNIMILGSDSRDTENSSGSRSDTIIVAHLPKDRSSAQLISIPRDTWVHVPKSKEGRGGTDAKINAAYAWGGVPLMVQTVEEFTNVRIDHVAMVDFSGFKEIVDALGGVEIDVEQSFTSTHSLNPDGRREFTKGRQTMDGAAALDYARERYAFANGDFTRIKHQQQVIKAILDKAASGGVLANPAKLNSFVKATANSVAVDRSLSLVDLSMELRHLRGGNLAFFTCPTKGTGQIGSESVVIADKGKAQRVFDAVRRDSVADIASAAK</sequence>
<organism evidence="5 6">
    <name type="scientific">Micromonospora lupini str. Lupac 08</name>
    <dbReference type="NCBI Taxonomy" id="1150864"/>
    <lineage>
        <taxon>Bacteria</taxon>
        <taxon>Bacillati</taxon>
        <taxon>Actinomycetota</taxon>
        <taxon>Actinomycetes</taxon>
        <taxon>Micromonosporales</taxon>
        <taxon>Micromonosporaceae</taxon>
        <taxon>Micromonospora</taxon>
    </lineage>
</organism>
<comment type="similarity">
    <text evidence="1">Belongs to the LytR/CpsA/Psr (LCP) family.</text>
</comment>